<accession>A0A081B8Q3</accession>
<gene>
    <name evidence="3" type="ORF">M2A_0920</name>
</gene>
<reference evidence="3 4" key="1">
    <citation type="submission" date="2014-07" db="EMBL/GenBank/DDBJ databases">
        <title>Tepidicaulis marinum gen. nov., sp. nov., a novel marine bacterium denitrifying nitrate to nitrous oxide strictly under microaerobic conditions.</title>
        <authorList>
            <person name="Takeuchi M."/>
            <person name="Yamagishi T."/>
            <person name="Kamagata Y."/>
            <person name="Oshima K."/>
            <person name="Hattori M."/>
            <person name="Katayama T."/>
            <person name="Hanada S."/>
            <person name="Tamaki H."/>
            <person name="Marumo K."/>
            <person name="Maeda H."/>
            <person name="Nedachi M."/>
            <person name="Iwasaki W."/>
            <person name="Suwa Y."/>
            <person name="Sakata S."/>
        </authorList>
    </citation>
    <scope>NUCLEOTIDE SEQUENCE [LARGE SCALE GENOMIC DNA]</scope>
    <source>
        <strain evidence="3 4">MA2</strain>
    </source>
</reference>
<evidence type="ECO:0000256" key="2">
    <source>
        <dbReference type="ARBA" id="ARBA00023239"/>
    </source>
</evidence>
<dbReference type="GO" id="GO:0016853">
    <property type="term" value="F:isomerase activity"/>
    <property type="evidence" value="ECO:0007669"/>
    <property type="project" value="UniProtKB-KW"/>
</dbReference>
<dbReference type="RefSeq" id="WP_045443534.1">
    <property type="nucleotide sequence ID" value="NZ_BBIO01000003.1"/>
</dbReference>
<evidence type="ECO:0000313" key="3">
    <source>
        <dbReference type="EMBL" id="GAK44421.1"/>
    </source>
</evidence>
<dbReference type="GO" id="GO:0016829">
    <property type="term" value="F:lyase activity"/>
    <property type="evidence" value="ECO:0007669"/>
    <property type="project" value="UniProtKB-KW"/>
</dbReference>
<dbReference type="CDD" id="cd06558">
    <property type="entry name" value="crotonase-like"/>
    <property type="match status" value="1"/>
</dbReference>
<dbReference type="SUPFAM" id="SSF52096">
    <property type="entry name" value="ClpP/crotonase"/>
    <property type="match status" value="1"/>
</dbReference>
<dbReference type="STRING" id="1333998.M2A_0920"/>
<dbReference type="Proteomes" id="UP000028702">
    <property type="component" value="Unassembled WGS sequence"/>
</dbReference>
<dbReference type="Pfam" id="PF00378">
    <property type="entry name" value="ECH_1"/>
    <property type="match status" value="1"/>
</dbReference>
<comment type="caution">
    <text evidence="3">The sequence shown here is derived from an EMBL/GenBank/DDBJ whole genome shotgun (WGS) entry which is preliminary data.</text>
</comment>
<organism evidence="3 4">
    <name type="scientific">Tepidicaulis marinus</name>
    <dbReference type="NCBI Taxonomy" id="1333998"/>
    <lineage>
        <taxon>Bacteria</taxon>
        <taxon>Pseudomonadati</taxon>
        <taxon>Pseudomonadota</taxon>
        <taxon>Alphaproteobacteria</taxon>
        <taxon>Hyphomicrobiales</taxon>
        <taxon>Parvibaculaceae</taxon>
        <taxon>Tepidicaulis</taxon>
    </lineage>
</organism>
<proteinExistence type="inferred from homology"/>
<protein>
    <submittedName>
        <fullName evidence="3">Enoyl-CoA hydratase/isomerase</fullName>
    </submittedName>
</protein>
<dbReference type="AlphaFoldDB" id="A0A081B8Q3"/>
<evidence type="ECO:0000256" key="1">
    <source>
        <dbReference type="ARBA" id="ARBA00005254"/>
    </source>
</evidence>
<dbReference type="InterPro" id="IPR029045">
    <property type="entry name" value="ClpP/crotonase-like_dom_sf"/>
</dbReference>
<keyword evidence="2" id="KW-0456">Lyase</keyword>
<dbReference type="PANTHER" id="PTHR11941:SF54">
    <property type="entry name" value="ENOYL-COA HYDRATASE, MITOCHONDRIAL"/>
    <property type="match status" value="1"/>
</dbReference>
<dbReference type="PANTHER" id="PTHR11941">
    <property type="entry name" value="ENOYL-COA HYDRATASE-RELATED"/>
    <property type="match status" value="1"/>
</dbReference>
<dbReference type="Gene3D" id="3.90.226.10">
    <property type="entry name" value="2-enoyl-CoA Hydratase, Chain A, domain 1"/>
    <property type="match status" value="1"/>
</dbReference>
<sequence>MASYKIHPKDFECVRYEVDDHIATLTLNRPERRNALNRRAYDEVEAGFRFASQDEAARCLIVTGADPAFCSGEDVKEMMTGEQKEKSVARLTAVRPEPTPAAVAALECEKPVIAAVNGAAVGWGMELALFADMRIASEKAAFGEIFIKRGLISDIGGLWRLPALVGPQKAAELLFTGDVIDAGEAERIGLVLRTVPHDTLLSEARALAARMAVNAPLALRYMKEGLRRTAYGELREIGGWVSQTLGTLFQSEDHREGVASFLEKRAPQFKGR</sequence>
<evidence type="ECO:0000313" key="4">
    <source>
        <dbReference type="Proteomes" id="UP000028702"/>
    </source>
</evidence>
<dbReference type="InterPro" id="IPR014748">
    <property type="entry name" value="Enoyl-CoA_hydra_C"/>
</dbReference>
<keyword evidence="3" id="KW-0413">Isomerase</keyword>
<dbReference type="Gene3D" id="1.10.12.10">
    <property type="entry name" value="Lyase 2-enoyl-coa Hydratase, Chain A, domain 2"/>
    <property type="match status" value="1"/>
</dbReference>
<dbReference type="GO" id="GO:0006635">
    <property type="term" value="P:fatty acid beta-oxidation"/>
    <property type="evidence" value="ECO:0007669"/>
    <property type="project" value="TreeGrafter"/>
</dbReference>
<comment type="similarity">
    <text evidence="1">Belongs to the enoyl-CoA hydratase/isomerase family.</text>
</comment>
<keyword evidence="4" id="KW-1185">Reference proteome</keyword>
<dbReference type="InterPro" id="IPR001753">
    <property type="entry name" value="Enoyl-CoA_hydra/iso"/>
</dbReference>
<dbReference type="eggNOG" id="COG1024">
    <property type="taxonomic scope" value="Bacteria"/>
</dbReference>
<name>A0A081B8Q3_9HYPH</name>
<dbReference type="EMBL" id="BBIO01000003">
    <property type="protein sequence ID" value="GAK44421.1"/>
    <property type="molecule type" value="Genomic_DNA"/>
</dbReference>